<protein>
    <recommendedName>
        <fullName evidence="1 5">Histone deacetylase</fullName>
        <ecNumber evidence="1 5">3.5.1.98</ecNumber>
    </recommendedName>
</protein>
<gene>
    <name evidence="8" type="ORF">OEZ85_014437</name>
</gene>
<evidence type="ECO:0000313" key="8">
    <source>
        <dbReference type="EMBL" id="WIA17629.1"/>
    </source>
</evidence>
<comment type="subcellular location">
    <subcellularLocation>
        <location evidence="5">Nucleus</location>
    </subcellularLocation>
</comment>
<dbReference type="CDD" id="cd09991">
    <property type="entry name" value="HDAC_classI"/>
    <property type="match status" value="1"/>
</dbReference>
<name>A0ABY8U960_TETOB</name>
<dbReference type="InterPro" id="IPR023696">
    <property type="entry name" value="Ureohydrolase_dom_sf"/>
</dbReference>
<feature type="region of interest" description="Disordered" evidence="6">
    <location>
        <begin position="400"/>
        <end position="454"/>
    </location>
</feature>
<dbReference type="SUPFAM" id="SSF52768">
    <property type="entry name" value="Arginase/deacetylase"/>
    <property type="match status" value="1"/>
</dbReference>
<keyword evidence="5" id="KW-0804">Transcription</keyword>
<dbReference type="PANTHER" id="PTHR10625:SF15">
    <property type="entry name" value="HISTONE DEACETYLASE"/>
    <property type="match status" value="1"/>
</dbReference>
<dbReference type="InterPro" id="IPR000286">
    <property type="entry name" value="HDACs"/>
</dbReference>
<dbReference type="Gene3D" id="3.40.800.20">
    <property type="entry name" value="Histone deacetylase domain"/>
    <property type="match status" value="1"/>
</dbReference>
<keyword evidence="9" id="KW-1185">Reference proteome</keyword>
<sequence>MENKRKVSYFYDAELGDFYYGPTHPMKPHRVRMAHDLIVRYDLYKHLQVYTPVPCPFDDMCSFHSREYLEGLKSVDAPKSGDKRTDKAQQERLRNDFNLGVADCPVFANIFKYCQAYTGASIGAAVQLNYGQADICINWAGGLHHARKGRASGFCYINDIVLAILELLKYHRRVLYLDIDVHHGDGVEEAFYTTDRVMTVSFHKYDGEFFPGTGDLDEVGAGPGRYYAINVPLSDGMDDESYEGLFVPIMDSIMANYQPDAIVLQSGADSLTGDRLGKFNLTIQGHARCHGHMMRYGLPLLVLGGGGYKIVNVARCWTYETAVLTGQAASMRADMPPNEYYELFKPDHSLFIPKDDAMANENSRTRLDQLRTTILENLRHVRPVSGDAAVTPSIPAAAAAAMAKQQQAATRQRWESTPSPSDPSGARGSASGGRWSEDEEGGEGGMDDSGDTSN</sequence>
<evidence type="ECO:0000256" key="6">
    <source>
        <dbReference type="SAM" id="MobiDB-lite"/>
    </source>
</evidence>
<evidence type="ECO:0000256" key="2">
    <source>
        <dbReference type="ARBA" id="ARBA00022801"/>
    </source>
</evidence>
<feature type="compositionally biased region" description="Acidic residues" evidence="6">
    <location>
        <begin position="437"/>
        <end position="454"/>
    </location>
</feature>
<feature type="domain" description="Histone deacetylase" evidence="7">
    <location>
        <begin position="24"/>
        <end position="323"/>
    </location>
</feature>
<keyword evidence="2 5" id="KW-0378">Hydrolase</keyword>
<dbReference type="Proteomes" id="UP001244341">
    <property type="component" value="Chromosome 8b"/>
</dbReference>
<dbReference type="InterPro" id="IPR037138">
    <property type="entry name" value="His_deacetylse_dom_sf"/>
</dbReference>
<dbReference type="Pfam" id="PF00850">
    <property type="entry name" value="Hist_deacetyl"/>
    <property type="match status" value="1"/>
</dbReference>
<dbReference type="PRINTS" id="PR01271">
    <property type="entry name" value="HISDACETLASE"/>
</dbReference>
<accession>A0ABY8U960</accession>
<comment type="catalytic activity">
    <reaction evidence="4 5">
        <text>N(6)-acetyl-L-lysyl-[histone] + H2O = L-lysyl-[histone] + acetate</text>
        <dbReference type="Rhea" id="RHEA:58196"/>
        <dbReference type="Rhea" id="RHEA-COMP:9845"/>
        <dbReference type="Rhea" id="RHEA-COMP:11338"/>
        <dbReference type="ChEBI" id="CHEBI:15377"/>
        <dbReference type="ChEBI" id="CHEBI:29969"/>
        <dbReference type="ChEBI" id="CHEBI:30089"/>
        <dbReference type="ChEBI" id="CHEBI:61930"/>
        <dbReference type="EC" id="3.5.1.98"/>
    </reaction>
</comment>
<comment type="similarity">
    <text evidence="5">Belongs to the histone deacetylase family. HD Type 1 subfamily.</text>
</comment>
<dbReference type="PRINTS" id="PR01270">
    <property type="entry name" value="HDASUPER"/>
</dbReference>
<proteinExistence type="inferred from homology"/>
<evidence type="ECO:0000256" key="4">
    <source>
        <dbReference type="ARBA" id="ARBA00048287"/>
    </source>
</evidence>
<reference evidence="8 9" key="1">
    <citation type="submission" date="2023-05" db="EMBL/GenBank/DDBJ databases">
        <title>A 100% complete, gapless, phased diploid assembly of the Scenedesmus obliquus UTEX 3031 genome.</title>
        <authorList>
            <person name="Biondi T.C."/>
            <person name="Hanschen E.R."/>
            <person name="Kwon T."/>
            <person name="Eng W."/>
            <person name="Kruse C.P.S."/>
            <person name="Koehler S.I."/>
            <person name="Kunde Y."/>
            <person name="Gleasner C.D."/>
            <person name="You Mak K.T."/>
            <person name="Polle J."/>
            <person name="Hovde B.T."/>
            <person name="Starkenburg S.R."/>
        </authorList>
    </citation>
    <scope>NUCLEOTIDE SEQUENCE [LARGE SCALE GENOMIC DNA]</scope>
    <source>
        <strain evidence="8 9">DOE0152z</strain>
    </source>
</reference>
<dbReference type="InterPro" id="IPR003084">
    <property type="entry name" value="HDAC_I/II"/>
</dbReference>
<evidence type="ECO:0000313" key="9">
    <source>
        <dbReference type="Proteomes" id="UP001244341"/>
    </source>
</evidence>
<evidence type="ECO:0000259" key="7">
    <source>
        <dbReference type="Pfam" id="PF00850"/>
    </source>
</evidence>
<feature type="compositionally biased region" description="Low complexity" evidence="6">
    <location>
        <begin position="400"/>
        <end position="409"/>
    </location>
</feature>
<evidence type="ECO:0000256" key="1">
    <source>
        <dbReference type="ARBA" id="ARBA00012111"/>
    </source>
</evidence>
<dbReference type="EC" id="3.5.1.98" evidence="1 5"/>
<keyword evidence="5" id="KW-0539">Nucleus</keyword>
<evidence type="ECO:0000256" key="5">
    <source>
        <dbReference type="PIRNR" id="PIRNR037913"/>
    </source>
</evidence>
<dbReference type="PIRSF" id="PIRSF037913">
    <property type="entry name" value="His_deacetylse_1"/>
    <property type="match status" value="1"/>
</dbReference>
<evidence type="ECO:0000256" key="3">
    <source>
        <dbReference type="ARBA" id="ARBA00022853"/>
    </source>
</evidence>
<dbReference type="InterPro" id="IPR023801">
    <property type="entry name" value="His_deacetylse_dom"/>
</dbReference>
<dbReference type="PANTHER" id="PTHR10625">
    <property type="entry name" value="HISTONE DEACETYLASE HDAC1-RELATED"/>
    <property type="match status" value="1"/>
</dbReference>
<feature type="compositionally biased region" description="Low complexity" evidence="6">
    <location>
        <begin position="418"/>
        <end position="434"/>
    </location>
</feature>
<organism evidence="8 9">
    <name type="scientific">Tetradesmus obliquus</name>
    <name type="common">Green alga</name>
    <name type="synonym">Acutodesmus obliquus</name>
    <dbReference type="NCBI Taxonomy" id="3088"/>
    <lineage>
        <taxon>Eukaryota</taxon>
        <taxon>Viridiplantae</taxon>
        <taxon>Chlorophyta</taxon>
        <taxon>core chlorophytes</taxon>
        <taxon>Chlorophyceae</taxon>
        <taxon>CS clade</taxon>
        <taxon>Sphaeropleales</taxon>
        <taxon>Scenedesmaceae</taxon>
        <taxon>Tetradesmus</taxon>
    </lineage>
</organism>
<keyword evidence="5" id="KW-0805">Transcription regulation</keyword>
<keyword evidence="3 5" id="KW-0156">Chromatin regulator</keyword>
<dbReference type="EMBL" id="CP126215">
    <property type="protein sequence ID" value="WIA17629.1"/>
    <property type="molecule type" value="Genomic_DNA"/>
</dbReference>